<sequence>MKNPPLQNTGEYAPLILSRNCRNIIKNLLQTNPLLVKELEVLAPNYERNCELGSREERQRCMTGRLMGAVPQVPSGPFTSIQKRSNPAVDLAKKASFLQLPIRKDKTRLLRLVNENRIVIVAGRQGCGKSTQIPQILLEDCHAHSQRCRIICTQPRRLSAHANADRVAYERSETVGQSVGYQIRLESKVSPKTVLTFCTYGVLLRTIFADPTLLNATTHILVDELDEEDLFSRKLTPDGREVRLPVTRDISKHTCNLLLGTLHRILAQYSHLRLVLIVNLKSTSYILSNGHYLQFPTNSKKYNQTEACIDMKEPILQTQLPLFLEKTTKRSYLTTNFLLASQYRSASMYCLKTEQKSNEIFFLEDILQWLNFNTPEMETAKRIIRRDAARVYKMYFWLTGTSECPLTLCGFHEFSTPDNEQLMESADVSASTAYRNVENLIWILWENLVLRSVYYNINKECQSQMEVQPLISDLLQSISVEWIPVDYKHSETAAGHLEVVERLLNLGADVFERVPLPRAAMPPGLVTLGTDRAAPTHYSVHHLSMIGANAFDLARLYGHARVADLLKAHMAARSLDHPMDDWEGNLLRFGCWFANPMLRLPSLLQPARSSTLERSYNNWVERHFSGLQKHRFYQAARNWVGSGSTVDFELLAQLIFKVDSALAPAIITLKEYLTASTSMTKELRRQRWIFVLHSRMLVADLKQIFMQPPSDIRKIILATDIAESSVAISDIAYVIDTGLVKKKEEDPNTGALISQNRWISYNSAIQRQYAAQMGREPKCFHLYSRLRLTSLETTVDEPRSPIVRHTMEEVCLHAKLLSPPGENLNACFQSLPHVLDPIALDQSIRSLRIIDAVDASGDLTELGSHMCDLPLPPRYSKMVLVSIALKCVDPILTIACILANENPFTLPSSAKERKEAQIVRKKFSADSLSDHMVLLRAFQFWQKARFEGWEQSFCRKNYISAAVFDIVTTVRTQLLGQLRASGFVKARGSGDIRDLNTHSENWAVVKAALVAGMYDNLAQVDSESGNLVVSGSFLNASKEILSKTPYWVRPSPLSVLATNLTDSSPVDLKQLPSHWLVYDKLIGQCSMRELNRHRGNSDTKGNCGKAKKFKCRENTCKEPERKLLHCVTVVSPFTTALIAGPVRSPIICTPTEDINSDFRQPGYEFLRNRTRFQQNQPLTMADIERILKNFNTEVPRLEALGLHQSEDSVMKIQEAMLVEHQSVKEKTQPKRTVVLRLDGPDGILAYECELEVARLISDLRQKWNSLLLRRLRNPGKPSQQQDEALLSTIVAVLSAEEQVLGLRQPTGVGARPRPMATELCNQNDTVTDAATTASSVTGPLPSPAAADEDDNGGGDSDSEGAPVESPTTPVAAVQLPQTLKQPTRLSSNTLATNQQANDWASTFGGGDDGSDTSKRKLPRDASCTATRQGRPRMWGDSLTDNLAQLKLANSQSPISDHSVTYFKFERAQTHQRMCQQQNHWSQQRCDLSLALQVNGDGGDTYPSEADARPLATPGTHADKSSTDNFHLTNPSIPFGSLQPLGQRHLK</sequence>
<feature type="compositionally biased region" description="Polar residues" evidence="5">
    <location>
        <begin position="1388"/>
        <end position="1400"/>
    </location>
</feature>
<evidence type="ECO:0000256" key="5">
    <source>
        <dbReference type="SAM" id="MobiDB-lite"/>
    </source>
</evidence>
<evidence type="ECO:0000259" key="7">
    <source>
        <dbReference type="PROSITE" id="PS51194"/>
    </source>
</evidence>
<dbReference type="InterPro" id="IPR048333">
    <property type="entry name" value="HA2_WH"/>
</dbReference>
<dbReference type="OrthoDB" id="6103986at2759"/>
<name>A0A068WGL3_ECHGR</name>
<feature type="region of interest" description="Disordered" evidence="5">
    <location>
        <begin position="1331"/>
        <end position="1369"/>
    </location>
</feature>
<feature type="domain" description="Helicase ATP-binding" evidence="6">
    <location>
        <begin position="110"/>
        <end position="280"/>
    </location>
</feature>
<reference evidence="8" key="2">
    <citation type="submission" date="2014-06" db="EMBL/GenBank/DDBJ databases">
        <authorList>
            <person name="Aslett M."/>
        </authorList>
    </citation>
    <scope>NUCLEOTIDE SEQUENCE</scope>
</reference>
<evidence type="ECO:0000313" key="10">
    <source>
        <dbReference type="WBParaSite" id="EgrG_001036300"/>
    </source>
</evidence>
<feature type="region of interest" description="Disordered" evidence="5">
    <location>
        <begin position="1388"/>
        <end position="1435"/>
    </location>
</feature>
<evidence type="ECO:0000256" key="2">
    <source>
        <dbReference type="ARBA" id="ARBA00022801"/>
    </source>
</evidence>
<evidence type="ECO:0000259" key="6">
    <source>
        <dbReference type="PROSITE" id="PS51192"/>
    </source>
</evidence>
<evidence type="ECO:0000256" key="3">
    <source>
        <dbReference type="ARBA" id="ARBA00022806"/>
    </source>
</evidence>
<dbReference type="PROSITE" id="PS51194">
    <property type="entry name" value="HELICASE_CTER"/>
    <property type="match status" value="1"/>
</dbReference>
<feature type="compositionally biased region" description="Polar residues" evidence="5">
    <location>
        <begin position="1522"/>
        <end position="1531"/>
    </location>
</feature>
<dbReference type="Pfam" id="PF26026">
    <property type="entry name" value="RNA_hel_CTD"/>
    <property type="match status" value="1"/>
</dbReference>
<dbReference type="Gene3D" id="3.40.50.300">
    <property type="entry name" value="P-loop containing nucleotide triphosphate hydrolases"/>
    <property type="match status" value="2"/>
</dbReference>
<dbReference type="Pfam" id="PF04408">
    <property type="entry name" value="WHD_HA2"/>
    <property type="match status" value="1"/>
</dbReference>
<keyword evidence="4" id="KW-0067">ATP-binding</keyword>
<feature type="region of interest" description="Disordered" evidence="5">
    <location>
        <begin position="1496"/>
        <end position="1546"/>
    </location>
</feature>
<dbReference type="InterPro" id="IPR027417">
    <property type="entry name" value="P-loop_NTPase"/>
</dbReference>
<dbReference type="InterPro" id="IPR001650">
    <property type="entry name" value="Helicase_C-like"/>
</dbReference>
<proteinExistence type="predicted"/>
<dbReference type="SMART" id="SM00487">
    <property type="entry name" value="DEXDc"/>
    <property type="match status" value="1"/>
</dbReference>
<dbReference type="InterPro" id="IPR007502">
    <property type="entry name" value="Helicase-assoc_dom"/>
</dbReference>
<gene>
    <name evidence="8" type="ORF">EgrG_001036300</name>
</gene>
<dbReference type="Pfam" id="PF21010">
    <property type="entry name" value="HA2_C"/>
    <property type="match status" value="1"/>
</dbReference>
<dbReference type="PANTHER" id="PTHR18934:SF213">
    <property type="entry name" value="3'-5' RNA HELICASE YTHDC2"/>
    <property type="match status" value="1"/>
</dbReference>
<protein>
    <submittedName>
        <fullName evidence="8 10">ATP dependent RNA helicase YTHDC2</fullName>
    </submittedName>
</protein>
<keyword evidence="1" id="KW-0547">Nucleotide-binding</keyword>
<dbReference type="Proteomes" id="UP000492820">
    <property type="component" value="Unassembled WGS sequence"/>
</dbReference>
<dbReference type="EMBL" id="LK028577">
    <property type="protein sequence ID" value="CDS17606.1"/>
    <property type="molecule type" value="Genomic_DNA"/>
</dbReference>
<dbReference type="Gene3D" id="1.20.120.1080">
    <property type="match status" value="1"/>
</dbReference>
<organism evidence="8">
    <name type="scientific">Echinococcus granulosus</name>
    <name type="common">Hydatid tapeworm</name>
    <dbReference type="NCBI Taxonomy" id="6210"/>
    <lineage>
        <taxon>Eukaryota</taxon>
        <taxon>Metazoa</taxon>
        <taxon>Spiralia</taxon>
        <taxon>Lophotrochozoa</taxon>
        <taxon>Platyhelminthes</taxon>
        <taxon>Cestoda</taxon>
        <taxon>Eucestoda</taxon>
        <taxon>Cyclophyllidea</taxon>
        <taxon>Taeniidae</taxon>
        <taxon>Echinococcus</taxon>
        <taxon>Echinococcus granulosus group</taxon>
    </lineage>
</organism>
<dbReference type="CDD" id="cd17917">
    <property type="entry name" value="DEXHc_RHA-like"/>
    <property type="match status" value="1"/>
</dbReference>
<reference evidence="10" key="3">
    <citation type="submission" date="2020-10" db="UniProtKB">
        <authorList>
            <consortium name="WormBaseParasite"/>
        </authorList>
    </citation>
    <scope>IDENTIFICATION</scope>
</reference>
<accession>A0A068WGL3</accession>
<dbReference type="SMART" id="SM00847">
    <property type="entry name" value="HA2"/>
    <property type="match status" value="1"/>
</dbReference>
<evidence type="ECO:0000313" key="9">
    <source>
        <dbReference type="Proteomes" id="UP000492820"/>
    </source>
</evidence>
<keyword evidence="3 8" id="KW-0347">Helicase</keyword>
<dbReference type="InterPro" id="IPR059023">
    <property type="entry name" value="RNA_hel_CTD"/>
</dbReference>
<reference evidence="8 9" key="1">
    <citation type="journal article" date="2013" name="Nature">
        <title>The genomes of four tapeworm species reveal adaptations to parasitism.</title>
        <authorList>
            <person name="Tsai I.J."/>
            <person name="Zarowiecki M."/>
            <person name="Holroyd N."/>
            <person name="Garciarrubio A."/>
            <person name="Sanchez-Flores A."/>
            <person name="Brooks K.L."/>
            <person name="Tracey A."/>
            <person name="Bobes R.J."/>
            <person name="Fragoso G."/>
            <person name="Sciutto E."/>
            <person name="Aslett M."/>
            <person name="Beasley H."/>
            <person name="Bennett H.M."/>
            <person name="Cai J."/>
            <person name="Camicia F."/>
            <person name="Clark R."/>
            <person name="Cucher M."/>
            <person name="De Silva N."/>
            <person name="Day T.A."/>
            <person name="Deplazes P."/>
            <person name="Estrada K."/>
            <person name="Fernandez C."/>
            <person name="Holland P.W."/>
            <person name="Hou J."/>
            <person name="Hu S."/>
            <person name="Huckvale T."/>
            <person name="Hung S.S."/>
            <person name="Kamenetzky L."/>
            <person name="Keane J.A."/>
            <person name="Kiss F."/>
            <person name="Koziol U."/>
            <person name="Lambert O."/>
            <person name="Liu K."/>
            <person name="Luo X."/>
            <person name="Luo Y."/>
            <person name="Macchiaroli N."/>
            <person name="Nichol S."/>
            <person name="Paps J."/>
            <person name="Parkinson J."/>
            <person name="Pouchkina-Stantcheva N."/>
            <person name="Riddiford N."/>
            <person name="Rosenzvit M."/>
            <person name="Salinas G."/>
            <person name="Wasmuth J.D."/>
            <person name="Zamanian M."/>
            <person name="Zheng Y."/>
            <person name="Cai X."/>
            <person name="Soberon X."/>
            <person name="Olson P.D."/>
            <person name="Laclette J.P."/>
            <person name="Brehm K."/>
            <person name="Berriman M."/>
            <person name="Garciarrubio A."/>
            <person name="Bobes R.J."/>
            <person name="Fragoso G."/>
            <person name="Sanchez-Flores A."/>
            <person name="Estrada K."/>
            <person name="Cevallos M.A."/>
            <person name="Morett E."/>
            <person name="Gonzalez V."/>
            <person name="Portillo T."/>
            <person name="Ochoa-Leyva A."/>
            <person name="Jose M.V."/>
            <person name="Sciutto E."/>
            <person name="Landa A."/>
            <person name="Jimenez L."/>
            <person name="Valdes V."/>
            <person name="Carrero J.C."/>
            <person name="Larralde C."/>
            <person name="Morales-Montor J."/>
            <person name="Limon-Lason J."/>
            <person name="Soberon X."/>
            <person name="Laclette J.P."/>
        </authorList>
    </citation>
    <scope>NUCLEOTIDE SEQUENCE [LARGE SCALE GENOMIC DNA]</scope>
</reference>
<dbReference type="SUPFAM" id="SSF52540">
    <property type="entry name" value="P-loop containing nucleoside triphosphate hydrolases"/>
    <property type="match status" value="2"/>
</dbReference>
<evidence type="ECO:0000313" key="8">
    <source>
        <dbReference type="EMBL" id="CDS17606.1"/>
    </source>
</evidence>
<dbReference type="WBParaSite" id="EgrG_001036300">
    <property type="protein sequence ID" value="EgrG_001036300"/>
    <property type="gene ID" value="EgrG_001036300"/>
</dbReference>
<evidence type="ECO:0000256" key="1">
    <source>
        <dbReference type="ARBA" id="ARBA00022741"/>
    </source>
</evidence>
<dbReference type="GO" id="GO:0005524">
    <property type="term" value="F:ATP binding"/>
    <property type="evidence" value="ECO:0007669"/>
    <property type="project" value="UniProtKB-KW"/>
</dbReference>
<dbReference type="InterPro" id="IPR014001">
    <property type="entry name" value="Helicase_ATP-bd"/>
</dbReference>
<dbReference type="PROSITE" id="PS51192">
    <property type="entry name" value="HELICASE_ATP_BIND_1"/>
    <property type="match status" value="1"/>
</dbReference>
<feature type="domain" description="Helicase C-terminal" evidence="7">
    <location>
        <begin position="650"/>
        <end position="825"/>
    </location>
</feature>
<keyword evidence="2" id="KW-0378">Hydrolase</keyword>
<dbReference type="PANTHER" id="PTHR18934">
    <property type="entry name" value="ATP-DEPENDENT RNA HELICASE"/>
    <property type="match status" value="1"/>
</dbReference>
<dbReference type="GO" id="GO:0004386">
    <property type="term" value="F:helicase activity"/>
    <property type="evidence" value="ECO:0007669"/>
    <property type="project" value="UniProtKB-KW"/>
</dbReference>
<dbReference type="GO" id="GO:0003723">
    <property type="term" value="F:RNA binding"/>
    <property type="evidence" value="ECO:0007669"/>
    <property type="project" value="TreeGrafter"/>
</dbReference>
<feature type="compositionally biased region" description="Acidic residues" evidence="5">
    <location>
        <begin position="1346"/>
        <end position="1358"/>
    </location>
</feature>
<evidence type="ECO:0000256" key="4">
    <source>
        <dbReference type="ARBA" id="ARBA00022840"/>
    </source>
</evidence>